<keyword evidence="1" id="KW-0812">Transmembrane</keyword>
<evidence type="ECO:0000256" key="1">
    <source>
        <dbReference type="SAM" id="Phobius"/>
    </source>
</evidence>
<evidence type="ECO:0000313" key="4">
    <source>
        <dbReference type="Proteomes" id="UP001596287"/>
    </source>
</evidence>
<evidence type="ECO:0000259" key="2">
    <source>
        <dbReference type="Pfam" id="PF22827"/>
    </source>
</evidence>
<feature type="domain" description="Gliding motility protein GldL-like N-terminal" evidence="2">
    <location>
        <begin position="12"/>
        <end position="50"/>
    </location>
</feature>
<protein>
    <recommendedName>
        <fullName evidence="2">Gliding motility protein GldL-like N-terminal domain-containing protein</fullName>
    </recommendedName>
</protein>
<comment type="caution">
    <text evidence="3">The sequence shown here is derived from an EMBL/GenBank/DDBJ whole genome shotgun (WGS) entry which is preliminary data.</text>
</comment>
<name>A0ABW1PSD4_9FLAO</name>
<reference evidence="4" key="1">
    <citation type="journal article" date="2019" name="Int. J. Syst. Evol. Microbiol.">
        <title>The Global Catalogue of Microorganisms (GCM) 10K type strain sequencing project: providing services to taxonomists for standard genome sequencing and annotation.</title>
        <authorList>
            <consortium name="The Broad Institute Genomics Platform"/>
            <consortium name="The Broad Institute Genome Sequencing Center for Infectious Disease"/>
            <person name="Wu L."/>
            <person name="Ma J."/>
        </authorList>
    </citation>
    <scope>NUCLEOTIDE SEQUENCE [LARGE SCALE GENOMIC DNA]</scope>
    <source>
        <strain evidence="4">CCUG 49679</strain>
    </source>
</reference>
<evidence type="ECO:0000313" key="3">
    <source>
        <dbReference type="EMBL" id="MFC6098310.1"/>
    </source>
</evidence>
<gene>
    <name evidence="3" type="ORF">ACFPVY_16795</name>
</gene>
<keyword evidence="4" id="KW-1185">Reference proteome</keyword>
<dbReference type="Pfam" id="PF22827">
    <property type="entry name" value="GldL_N"/>
    <property type="match status" value="1"/>
</dbReference>
<keyword evidence="1" id="KW-1133">Transmembrane helix</keyword>
<feature type="transmembrane region" description="Helical" evidence="1">
    <location>
        <begin position="7"/>
        <end position="25"/>
    </location>
</feature>
<dbReference type="EMBL" id="JBHSQB010000021">
    <property type="protein sequence ID" value="MFC6098310.1"/>
    <property type="molecule type" value="Genomic_DNA"/>
</dbReference>
<sequence>MKNKTLYIFFILGALLIIAGALLKIEHYENAGFILGAGLGLEVGAVAFFIGKLIGMKNEKL</sequence>
<dbReference type="InterPro" id="IPR055087">
    <property type="entry name" value="GldL-like_N"/>
</dbReference>
<dbReference type="RefSeq" id="WP_379793324.1">
    <property type="nucleotide sequence ID" value="NZ_JBHSQB010000021.1"/>
</dbReference>
<accession>A0ABW1PSD4</accession>
<feature type="transmembrane region" description="Helical" evidence="1">
    <location>
        <begin position="31"/>
        <end position="51"/>
    </location>
</feature>
<organism evidence="3 4">
    <name type="scientific">Flavobacterium qiangtangense</name>
    <dbReference type="NCBI Taxonomy" id="1442595"/>
    <lineage>
        <taxon>Bacteria</taxon>
        <taxon>Pseudomonadati</taxon>
        <taxon>Bacteroidota</taxon>
        <taxon>Flavobacteriia</taxon>
        <taxon>Flavobacteriales</taxon>
        <taxon>Flavobacteriaceae</taxon>
        <taxon>Flavobacterium</taxon>
    </lineage>
</organism>
<proteinExistence type="predicted"/>
<keyword evidence="1" id="KW-0472">Membrane</keyword>
<dbReference type="Proteomes" id="UP001596287">
    <property type="component" value="Unassembled WGS sequence"/>
</dbReference>